<dbReference type="CDD" id="cd04452">
    <property type="entry name" value="S1_IF2_alpha"/>
    <property type="match status" value="1"/>
</dbReference>
<dbReference type="InterPro" id="IPR012340">
    <property type="entry name" value="NA-bd_OB-fold"/>
</dbReference>
<evidence type="ECO:0000256" key="1">
    <source>
        <dbReference type="ARBA" id="ARBA00007223"/>
    </source>
</evidence>
<sequence>MRYYEQRYPEVDELVMVQVRQIAEMGAYVKLLEYDNIEGMILLSELSRRRIRSIQKLIRVGRNEVVVVLRVDKEKGYIDLSKRRVSPEDITKCEERFMKSKTVSSILRHVASKLSSEEVAAGSEGTTTAAPVPKAEAAAADEEAAGAGANGAPSGSEEARLEQLYETIAWPLGKTYGHPYDAFKLALTEPEKVFATLTPQPSAGAVSVLTQTIARRLTPQPIKLRADVELTCYTDAGIEAIRRALREGEGVGTEQVPIKAKLVAPPLYVLTTNATDKYAATERLERAIETIQSKIEEEGGNLVVKMKPKAVSETDEAELSQLMAKASAENAEVSGDEEEEE</sequence>
<dbReference type="InterPro" id="IPR044126">
    <property type="entry name" value="S1_IF2_alpha"/>
</dbReference>
<evidence type="ECO:0000256" key="4">
    <source>
        <dbReference type="SAM" id="MobiDB-lite"/>
    </source>
</evidence>
<keyword evidence="7" id="KW-1185">Reference proteome</keyword>
<dbReference type="GO" id="GO:0003723">
    <property type="term" value="F:RNA binding"/>
    <property type="evidence" value="ECO:0007669"/>
    <property type="project" value="InterPro"/>
</dbReference>
<dbReference type="InterPro" id="IPR024054">
    <property type="entry name" value="TIF2_asu_middle_sf"/>
</dbReference>
<dbReference type="SUPFAM" id="SSF110993">
    <property type="entry name" value="eIF-2-alpha, C-terminal domain"/>
    <property type="match status" value="1"/>
</dbReference>
<dbReference type="Gene3D" id="1.10.150.190">
    <property type="entry name" value="Translation initiation factor 2, subunit 1, domain 2"/>
    <property type="match status" value="1"/>
</dbReference>
<dbReference type="Gene3D" id="2.40.50.140">
    <property type="entry name" value="Nucleic acid-binding proteins"/>
    <property type="match status" value="1"/>
</dbReference>
<dbReference type="Proteomes" id="UP000217199">
    <property type="component" value="Unassembled WGS sequence"/>
</dbReference>
<gene>
    <name evidence="6" type="ORF">PNOK_0980400</name>
</gene>
<organism evidence="6 7">
    <name type="scientific">Pyrrhoderma noxium</name>
    <dbReference type="NCBI Taxonomy" id="2282107"/>
    <lineage>
        <taxon>Eukaryota</taxon>
        <taxon>Fungi</taxon>
        <taxon>Dikarya</taxon>
        <taxon>Basidiomycota</taxon>
        <taxon>Agaricomycotina</taxon>
        <taxon>Agaricomycetes</taxon>
        <taxon>Hymenochaetales</taxon>
        <taxon>Hymenochaetaceae</taxon>
        <taxon>Pyrrhoderma</taxon>
    </lineage>
</organism>
<feature type="compositionally biased region" description="Low complexity" evidence="4">
    <location>
        <begin position="145"/>
        <end position="156"/>
    </location>
</feature>
<dbReference type="InterPro" id="IPR011488">
    <property type="entry name" value="TIF_2_asu"/>
</dbReference>
<dbReference type="SUPFAM" id="SSF50249">
    <property type="entry name" value="Nucleic acid-binding proteins"/>
    <property type="match status" value="1"/>
</dbReference>
<dbReference type="SMART" id="SM00316">
    <property type="entry name" value="S1"/>
    <property type="match status" value="1"/>
</dbReference>
<evidence type="ECO:0000313" key="7">
    <source>
        <dbReference type="Proteomes" id="UP000217199"/>
    </source>
</evidence>
<comment type="caution">
    <text evidence="6">The sequence shown here is derived from an EMBL/GenBank/DDBJ whole genome shotgun (WGS) entry which is preliminary data.</text>
</comment>
<dbReference type="EMBL" id="NBII01000012">
    <property type="protein sequence ID" value="PAV14726.1"/>
    <property type="molecule type" value="Genomic_DNA"/>
</dbReference>
<dbReference type="FunCoup" id="A0A286U573">
    <property type="interactions" value="649"/>
</dbReference>
<dbReference type="PROSITE" id="PS50126">
    <property type="entry name" value="S1"/>
    <property type="match status" value="1"/>
</dbReference>
<dbReference type="PANTHER" id="PTHR10602">
    <property type="entry name" value="EUKARYOTIC TRANSLATION INITIATION FACTOR 2 SUBUNIT 1"/>
    <property type="match status" value="1"/>
</dbReference>
<evidence type="ECO:0000256" key="3">
    <source>
        <dbReference type="ARBA" id="ARBA00022917"/>
    </source>
</evidence>
<proteinExistence type="inferred from homology"/>
<dbReference type="GO" id="GO:0005850">
    <property type="term" value="C:eukaryotic translation initiation factor 2 complex"/>
    <property type="evidence" value="ECO:0007669"/>
    <property type="project" value="TreeGrafter"/>
</dbReference>
<dbReference type="GO" id="GO:0043022">
    <property type="term" value="F:ribosome binding"/>
    <property type="evidence" value="ECO:0007669"/>
    <property type="project" value="TreeGrafter"/>
</dbReference>
<dbReference type="STRING" id="2282107.A0A286U573"/>
<dbReference type="Pfam" id="PF07541">
    <property type="entry name" value="EIF_2_alpha"/>
    <property type="match status" value="1"/>
</dbReference>
<dbReference type="Gene3D" id="3.30.70.1130">
    <property type="entry name" value="EIF_2_alpha"/>
    <property type="match status" value="1"/>
</dbReference>
<comment type="similarity">
    <text evidence="1">Belongs to the eIF-2-alpha family.</text>
</comment>
<feature type="domain" description="S1 motif" evidence="5">
    <location>
        <begin position="12"/>
        <end position="83"/>
    </location>
</feature>
<dbReference type="Pfam" id="PF00575">
    <property type="entry name" value="S1"/>
    <property type="match status" value="1"/>
</dbReference>
<evidence type="ECO:0000256" key="2">
    <source>
        <dbReference type="ARBA" id="ARBA00022540"/>
    </source>
</evidence>
<dbReference type="FunFam" id="2.40.50.140:FF:000015">
    <property type="entry name" value="Eukaryotic translation initiation factor 2 subunit alpha"/>
    <property type="match status" value="1"/>
</dbReference>
<keyword evidence="3" id="KW-0648">Protein biosynthesis</keyword>
<dbReference type="InParanoid" id="A0A286U573"/>
<evidence type="ECO:0000313" key="6">
    <source>
        <dbReference type="EMBL" id="PAV14726.1"/>
    </source>
</evidence>
<dbReference type="FunFam" id="3.30.70.1130:FF:000001">
    <property type="entry name" value="Eukaryotic translation initiation factor 2 subunit 1"/>
    <property type="match status" value="1"/>
</dbReference>
<dbReference type="SUPFAM" id="SSF116742">
    <property type="entry name" value="eIF2alpha middle domain-like"/>
    <property type="match status" value="2"/>
</dbReference>
<dbReference type="OrthoDB" id="1685042at2759"/>
<dbReference type="GO" id="GO:0033290">
    <property type="term" value="C:eukaryotic 48S preinitiation complex"/>
    <property type="evidence" value="ECO:0007669"/>
    <property type="project" value="TreeGrafter"/>
</dbReference>
<reference evidence="6 7" key="1">
    <citation type="journal article" date="2017" name="Mol. Ecol.">
        <title>Comparative and population genomic landscape of Phellinus noxius: A hypervariable fungus causing root rot in trees.</title>
        <authorList>
            <person name="Chung C.L."/>
            <person name="Lee T.J."/>
            <person name="Akiba M."/>
            <person name="Lee H.H."/>
            <person name="Kuo T.H."/>
            <person name="Liu D."/>
            <person name="Ke H.M."/>
            <person name="Yokoi T."/>
            <person name="Roa M.B."/>
            <person name="Lu M.J."/>
            <person name="Chang Y.Y."/>
            <person name="Ann P.J."/>
            <person name="Tsai J.N."/>
            <person name="Chen C.Y."/>
            <person name="Tzean S.S."/>
            <person name="Ota Y."/>
            <person name="Hattori T."/>
            <person name="Sahashi N."/>
            <person name="Liou R.F."/>
            <person name="Kikuchi T."/>
            <person name="Tsai I.J."/>
        </authorList>
    </citation>
    <scope>NUCLEOTIDE SEQUENCE [LARGE SCALE GENOMIC DNA]</scope>
    <source>
        <strain evidence="6 7">FFPRI411160</strain>
    </source>
</reference>
<dbReference type="GO" id="GO:0003743">
    <property type="term" value="F:translation initiation factor activity"/>
    <property type="evidence" value="ECO:0007669"/>
    <property type="project" value="UniProtKB-KW"/>
</dbReference>
<dbReference type="AlphaFoldDB" id="A0A286U573"/>
<feature type="region of interest" description="Disordered" evidence="4">
    <location>
        <begin position="117"/>
        <end position="158"/>
    </location>
</feature>
<accession>A0A286U573</accession>
<name>A0A286U573_9AGAM</name>
<keyword evidence="2 6" id="KW-0396">Initiation factor</keyword>
<dbReference type="InterPro" id="IPR003029">
    <property type="entry name" value="S1_domain"/>
</dbReference>
<evidence type="ECO:0000259" key="5">
    <source>
        <dbReference type="PROSITE" id="PS50126"/>
    </source>
</evidence>
<protein>
    <submittedName>
        <fullName evidence="6">Eukaryotic translation initiation factor 2 subunit alpha</fullName>
    </submittedName>
</protein>
<dbReference type="PANTHER" id="PTHR10602:SF0">
    <property type="entry name" value="EUKARYOTIC TRANSLATION INITIATION FACTOR 2 SUBUNIT 1"/>
    <property type="match status" value="1"/>
</dbReference>
<feature type="compositionally biased region" description="Low complexity" evidence="4">
    <location>
        <begin position="129"/>
        <end position="138"/>
    </location>
</feature>
<dbReference type="InterPro" id="IPR024055">
    <property type="entry name" value="TIF2_asu_C"/>
</dbReference>